<evidence type="ECO:0000313" key="3">
    <source>
        <dbReference type="EMBL" id="KAK8524359.1"/>
    </source>
</evidence>
<evidence type="ECO:0000256" key="1">
    <source>
        <dbReference type="SAM" id="MobiDB-lite"/>
    </source>
</evidence>
<keyword evidence="4" id="KW-1185">Reference proteome</keyword>
<feature type="transmembrane region" description="Helical" evidence="2">
    <location>
        <begin position="171"/>
        <end position="191"/>
    </location>
</feature>
<dbReference type="PANTHER" id="PTHR34064:SF4">
    <property type="entry name" value="PROTEIN, PUTATIVE-RELATED"/>
    <property type="match status" value="1"/>
</dbReference>
<comment type="caution">
    <text evidence="3">The sequence shown here is derived from an EMBL/GenBank/DDBJ whole genome shotgun (WGS) entry which is preliminary data.</text>
</comment>
<organism evidence="3 4">
    <name type="scientific">Hibiscus sabdariffa</name>
    <name type="common">roselle</name>
    <dbReference type="NCBI Taxonomy" id="183260"/>
    <lineage>
        <taxon>Eukaryota</taxon>
        <taxon>Viridiplantae</taxon>
        <taxon>Streptophyta</taxon>
        <taxon>Embryophyta</taxon>
        <taxon>Tracheophyta</taxon>
        <taxon>Spermatophyta</taxon>
        <taxon>Magnoliopsida</taxon>
        <taxon>eudicotyledons</taxon>
        <taxon>Gunneridae</taxon>
        <taxon>Pentapetalae</taxon>
        <taxon>rosids</taxon>
        <taxon>malvids</taxon>
        <taxon>Malvales</taxon>
        <taxon>Malvaceae</taxon>
        <taxon>Malvoideae</taxon>
        <taxon>Hibiscus</taxon>
    </lineage>
</organism>
<keyword evidence="2" id="KW-1133">Transmembrane helix</keyword>
<keyword evidence="2" id="KW-0812">Transmembrane</keyword>
<reference evidence="3 4" key="1">
    <citation type="journal article" date="2024" name="G3 (Bethesda)">
        <title>Genome assembly of Hibiscus sabdariffa L. provides insights into metabolisms of medicinal natural products.</title>
        <authorList>
            <person name="Kim T."/>
        </authorList>
    </citation>
    <scope>NUCLEOTIDE SEQUENCE [LARGE SCALE GENOMIC DNA]</scope>
    <source>
        <strain evidence="3">TK-2024</strain>
        <tissue evidence="3">Old leaves</tissue>
    </source>
</reference>
<feature type="region of interest" description="Disordered" evidence="1">
    <location>
        <begin position="56"/>
        <end position="112"/>
    </location>
</feature>
<dbReference type="PANTHER" id="PTHR34064">
    <property type="entry name" value="OS04G0672300 PROTEIN"/>
    <property type="match status" value="1"/>
</dbReference>
<dbReference type="EMBL" id="JBBPBM010000041">
    <property type="protein sequence ID" value="KAK8524359.1"/>
    <property type="molecule type" value="Genomic_DNA"/>
</dbReference>
<keyword evidence="2" id="KW-0472">Membrane</keyword>
<proteinExistence type="predicted"/>
<name>A0ABR2CVI3_9ROSI</name>
<sequence>MVEMKENSKLDLPSSYDDGGSEEKIISPEKNSVSDHINAEKPDSFVIDMESFIHGVTNKENNPNSRFPRSLSRKGSLRGDKKNVNSNSNSIANDHRDSFVSSSSPHGGSPEKLTAVAEETGKHPGNNPQTHHQITFASGNISAATESRLMSLRRNSFKRSHPPWLLDPKRILLFFATLSSMGTILLIYFTLSIGGTNPDGNALD</sequence>
<feature type="region of interest" description="Disordered" evidence="1">
    <location>
        <begin position="1"/>
        <end position="39"/>
    </location>
</feature>
<gene>
    <name evidence="3" type="ORF">V6N12_029225</name>
</gene>
<feature type="compositionally biased region" description="Polar residues" evidence="1">
    <location>
        <begin position="58"/>
        <end position="67"/>
    </location>
</feature>
<dbReference type="Proteomes" id="UP001472677">
    <property type="component" value="Unassembled WGS sequence"/>
</dbReference>
<feature type="compositionally biased region" description="Low complexity" evidence="1">
    <location>
        <begin position="101"/>
        <end position="110"/>
    </location>
</feature>
<accession>A0ABR2CVI3</accession>
<evidence type="ECO:0000256" key="2">
    <source>
        <dbReference type="SAM" id="Phobius"/>
    </source>
</evidence>
<evidence type="ECO:0000313" key="4">
    <source>
        <dbReference type="Proteomes" id="UP001472677"/>
    </source>
</evidence>
<protein>
    <submittedName>
        <fullName evidence="3">Uncharacterized protein</fullName>
    </submittedName>
</protein>